<dbReference type="Proteomes" id="UP000008522">
    <property type="component" value="Chromosome"/>
</dbReference>
<reference evidence="1 2" key="1">
    <citation type="journal article" date="2011" name="BMC Genomics">
        <title>Complete genome sequence of Brachyspira intermedia reveals unique genomic features in Brachyspira species and phage-mediated horizontal gene transfer.</title>
        <authorList>
            <person name="Hafstrom T."/>
            <person name="Jansson D.S."/>
            <person name="Segerman B."/>
        </authorList>
    </citation>
    <scope>NUCLEOTIDE SEQUENCE [LARGE SCALE GENOMIC DNA]</scope>
    <source>
        <strain evidence="2">ATCC 51140 / PWS/A</strain>
    </source>
</reference>
<accession>G0EPJ9</accession>
<dbReference type="AlphaFoldDB" id="G0EPJ9"/>
<dbReference type="EMBL" id="CP002874">
    <property type="protein sequence ID" value="AEM23269.1"/>
    <property type="molecule type" value="Genomic_DNA"/>
</dbReference>
<gene>
    <name evidence="1" type="ordered locus">Bint_2673</name>
</gene>
<dbReference type="PROSITE" id="PS51257">
    <property type="entry name" value="PROKAR_LIPOPROTEIN"/>
    <property type="match status" value="1"/>
</dbReference>
<proteinExistence type="predicted"/>
<evidence type="ECO:0008006" key="3">
    <source>
        <dbReference type="Google" id="ProtNLM"/>
    </source>
</evidence>
<name>G0EPJ9_BRAIP</name>
<protein>
    <recommendedName>
        <fullName evidence="3">Lipoprotein</fullName>
    </recommendedName>
</protein>
<dbReference type="HOGENOM" id="CLU_1052402_0_0_12"/>
<dbReference type="GeneID" id="44971159"/>
<dbReference type="KEGG" id="bip:Bint_2673"/>
<sequence length="264" mass="29833">MGDIIKNDKKILLIFIIVLSISCSKNNNSATNPNSPSSSDLNQWKGIYKSISDEQGNILMTLTINDNNSLDIVANNESMHVDPYIIQESSENIYTIYEKENNEEGIILIKILWEGRFVEIDLWNSVNGQLTSLGRVTLCKEEFYNVNSGISDYKGIVYTQFDDASSKPLTVTYEIDAQGAIIIKDSSDASQTIINPGFIVKVEYEQGLRYMNFIDPNSYIIFDKYSYRDNADNLISYDALLQNTAFGYPTIYVDLNSKTQEPAQ</sequence>
<evidence type="ECO:0000313" key="2">
    <source>
        <dbReference type="Proteomes" id="UP000008522"/>
    </source>
</evidence>
<dbReference type="PATRIC" id="fig|1045858.4.peg.2674"/>
<organism evidence="1 2">
    <name type="scientific">Brachyspira intermedia (strain ATCC 51140 / PWS/A)</name>
    <name type="common">Serpulina intermedia</name>
    <dbReference type="NCBI Taxonomy" id="1045858"/>
    <lineage>
        <taxon>Bacteria</taxon>
        <taxon>Pseudomonadati</taxon>
        <taxon>Spirochaetota</taxon>
        <taxon>Spirochaetia</taxon>
        <taxon>Brachyspirales</taxon>
        <taxon>Brachyspiraceae</taxon>
        <taxon>Brachyspira</taxon>
    </lineage>
</organism>
<dbReference type="RefSeq" id="WP_014489059.1">
    <property type="nucleotide sequence ID" value="NC_017243.1"/>
</dbReference>
<evidence type="ECO:0000313" key="1">
    <source>
        <dbReference type="EMBL" id="AEM23269.1"/>
    </source>
</evidence>
<keyword evidence="2" id="KW-1185">Reference proteome</keyword>